<dbReference type="CDD" id="cd06171">
    <property type="entry name" value="Sigma70_r4"/>
    <property type="match status" value="1"/>
</dbReference>
<evidence type="ECO:0000313" key="9">
    <source>
        <dbReference type="EMBL" id="CDM94109.1"/>
    </source>
</evidence>
<organism evidence="9 10">
    <name type="scientific">Limnospira indica PCC 8005</name>
    <dbReference type="NCBI Taxonomy" id="376219"/>
    <lineage>
        <taxon>Bacteria</taxon>
        <taxon>Bacillati</taxon>
        <taxon>Cyanobacteriota</taxon>
        <taxon>Cyanophyceae</taxon>
        <taxon>Oscillatoriophycideae</taxon>
        <taxon>Oscillatoriales</taxon>
        <taxon>Sirenicapillariaceae</taxon>
        <taxon>Limnospira</taxon>
    </lineage>
</organism>
<dbReference type="InterPro" id="IPR007627">
    <property type="entry name" value="RNA_pol_sigma70_r2"/>
</dbReference>
<keyword evidence="5" id="KW-0804">Transcription</keyword>
<dbReference type="InterPro" id="IPR013324">
    <property type="entry name" value="RNA_pol_sigma_r3/r4-like"/>
</dbReference>
<evidence type="ECO:0000256" key="5">
    <source>
        <dbReference type="ARBA" id="ARBA00023163"/>
    </source>
</evidence>
<evidence type="ECO:0000313" key="10">
    <source>
        <dbReference type="Proteomes" id="UP000032946"/>
    </source>
</evidence>
<feature type="domain" description="RNA polymerase sigma-70 region 2" evidence="7">
    <location>
        <begin position="20"/>
        <end position="85"/>
    </location>
</feature>
<reference evidence="9 10" key="1">
    <citation type="submission" date="2014-02" db="EMBL/GenBank/DDBJ databases">
        <authorList>
            <person name="Genoscope - CEA"/>
        </authorList>
    </citation>
    <scope>NUCLEOTIDE SEQUENCE [LARGE SCALE GENOMIC DNA]</scope>
    <source>
        <strain evidence="9 10">PCC 8005</strain>
    </source>
</reference>
<evidence type="ECO:0000256" key="3">
    <source>
        <dbReference type="ARBA" id="ARBA00023082"/>
    </source>
</evidence>
<keyword evidence="4" id="KW-0238">DNA-binding</keyword>
<protein>
    <submittedName>
        <fullName evidence="9">RNA polymerase, sigma-24 subunit, ECF subfamily (Modular protein)</fullName>
    </submittedName>
</protein>
<dbReference type="GO" id="GO:0006352">
    <property type="term" value="P:DNA-templated transcription initiation"/>
    <property type="evidence" value="ECO:0007669"/>
    <property type="project" value="InterPro"/>
</dbReference>
<dbReference type="InterPro" id="IPR036388">
    <property type="entry name" value="WH-like_DNA-bd_sf"/>
</dbReference>
<feature type="region of interest" description="Disordered" evidence="6">
    <location>
        <begin position="182"/>
        <end position="253"/>
    </location>
</feature>
<accession>A0A9P1KEK4</accession>
<keyword evidence="2" id="KW-0805">Transcription regulation</keyword>
<evidence type="ECO:0000256" key="2">
    <source>
        <dbReference type="ARBA" id="ARBA00023015"/>
    </source>
</evidence>
<dbReference type="SUPFAM" id="SSF88659">
    <property type="entry name" value="Sigma3 and sigma4 domains of RNA polymerase sigma factors"/>
    <property type="match status" value="1"/>
</dbReference>
<evidence type="ECO:0000259" key="8">
    <source>
        <dbReference type="Pfam" id="PF08281"/>
    </source>
</evidence>
<dbReference type="InterPro" id="IPR039425">
    <property type="entry name" value="RNA_pol_sigma-70-like"/>
</dbReference>
<keyword evidence="10" id="KW-1185">Reference proteome</keyword>
<feature type="compositionally biased region" description="Basic residues" evidence="6">
    <location>
        <begin position="224"/>
        <end position="235"/>
    </location>
</feature>
<dbReference type="AlphaFoldDB" id="A0A9P1KEK4"/>
<keyword evidence="3" id="KW-0731">Sigma factor</keyword>
<dbReference type="GO" id="GO:0016987">
    <property type="term" value="F:sigma factor activity"/>
    <property type="evidence" value="ECO:0007669"/>
    <property type="project" value="UniProtKB-KW"/>
</dbReference>
<comment type="similarity">
    <text evidence="1">Belongs to the sigma-70 factor family. ECF subfamily.</text>
</comment>
<evidence type="ECO:0000256" key="4">
    <source>
        <dbReference type="ARBA" id="ARBA00023125"/>
    </source>
</evidence>
<dbReference type="Proteomes" id="UP000032946">
    <property type="component" value="Chromosome"/>
</dbReference>
<dbReference type="RefSeq" id="WP_048894996.1">
    <property type="nucleotide sequence ID" value="NZ_FO818640.1"/>
</dbReference>
<name>A0A9P1KEK4_9CYAN</name>
<dbReference type="InterPro" id="IPR014284">
    <property type="entry name" value="RNA_pol_sigma-70_dom"/>
</dbReference>
<evidence type="ECO:0000259" key="7">
    <source>
        <dbReference type="Pfam" id="PF04542"/>
    </source>
</evidence>
<feature type="domain" description="RNA polymerase sigma factor 70 region 4 type 2" evidence="8">
    <location>
        <begin position="122"/>
        <end position="170"/>
    </location>
</feature>
<sequence length="415" mass="48149">MDLSNSSYQLTVEFWQQWLEHEDYLWRCCLRQMGNPIEAEDALSEALLKAQKQLQKRTERIRNWRQWLVKVTWNHCTDILRQRDRQHLKVENVDPIALADEWVSREPTPEQICIGWELEEFLDRAMEELPPKKRETLILYMKQQQSYPEVAGRLIVSPVNVRKRISDARRVLRDRLESYDRDSHGLLKPSKKKVTGQSVQLTPETVAPPESKKSRPKQLPSRPRNPKQKLKKLKRFPVGQNPRLVLRNPPKEEKSGFDPIASIAYLEGDRTYLGEPNTSWVNIYPFPQPRNPVFPKIGFLRTPLGEPNTLWETYTRCWVPLHSTQPTTGERSHLPGGTQHPLGKHIPVVGFRCTPPNLLLESDRTYLGEPNTPWGNIYPFPQPRNPVFPKNRVSQNPLGGTQHAVGKHIPLLSLN</sequence>
<dbReference type="Pfam" id="PF08281">
    <property type="entry name" value="Sigma70_r4_2"/>
    <property type="match status" value="1"/>
</dbReference>
<dbReference type="Gene3D" id="1.10.10.10">
    <property type="entry name" value="Winged helix-like DNA-binding domain superfamily/Winged helix DNA-binding domain"/>
    <property type="match status" value="1"/>
</dbReference>
<dbReference type="PANTHER" id="PTHR43133:SF8">
    <property type="entry name" value="RNA POLYMERASE SIGMA FACTOR HI_1459-RELATED"/>
    <property type="match status" value="1"/>
</dbReference>
<dbReference type="NCBIfam" id="TIGR02937">
    <property type="entry name" value="sigma70-ECF"/>
    <property type="match status" value="1"/>
</dbReference>
<dbReference type="PANTHER" id="PTHR43133">
    <property type="entry name" value="RNA POLYMERASE ECF-TYPE SIGMA FACTO"/>
    <property type="match status" value="1"/>
</dbReference>
<dbReference type="InterPro" id="IPR013325">
    <property type="entry name" value="RNA_pol_sigma_r2"/>
</dbReference>
<dbReference type="SUPFAM" id="SSF88946">
    <property type="entry name" value="Sigma2 domain of RNA polymerase sigma factors"/>
    <property type="match status" value="1"/>
</dbReference>
<dbReference type="GO" id="GO:0003677">
    <property type="term" value="F:DNA binding"/>
    <property type="evidence" value="ECO:0007669"/>
    <property type="project" value="UniProtKB-KW"/>
</dbReference>
<evidence type="ECO:0000256" key="6">
    <source>
        <dbReference type="SAM" id="MobiDB-lite"/>
    </source>
</evidence>
<dbReference type="InterPro" id="IPR013249">
    <property type="entry name" value="RNA_pol_sigma70_r4_t2"/>
</dbReference>
<evidence type="ECO:0000256" key="1">
    <source>
        <dbReference type="ARBA" id="ARBA00010641"/>
    </source>
</evidence>
<dbReference type="Gene3D" id="1.10.1740.10">
    <property type="match status" value="1"/>
</dbReference>
<gene>
    <name evidence="9" type="ORF">ARTHRO_11783</name>
</gene>
<dbReference type="EMBL" id="FO818640">
    <property type="protein sequence ID" value="CDM94109.1"/>
    <property type="molecule type" value="Genomic_DNA"/>
</dbReference>
<proteinExistence type="inferred from homology"/>
<dbReference type="Pfam" id="PF04542">
    <property type="entry name" value="Sigma70_r2"/>
    <property type="match status" value="1"/>
</dbReference>